<dbReference type="AlphaFoldDB" id="A0A0G1QPV8"/>
<feature type="transmembrane region" description="Helical" evidence="1">
    <location>
        <begin position="340"/>
        <end position="362"/>
    </location>
</feature>
<feature type="non-terminal residue" evidence="2">
    <location>
        <position position="1"/>
    </location>
</feature>
<gene>
    <name evidence="2" type="ORF">UX13_C0006G0001</name>
</gene>
<evidence type="ECO:0000256" key="1">
    <source>
        <dbReference type="SAM" id="Phobius"/>
    </source>
</evidence>
<protein>
    <submittedName>
        <fullName evidence="2">Uncharacterized protein</fullName>
    </submittedName>
</protein>
<reference evidence="2 3" key="1">
    <citation type="journal article" date="2015" name="Nature">
        <title>rRNA introns, odd ribosomes, and small enigmatic genomes across a large radiation of phyla.</title>
        <authorList>
            <person name="Brown C.T."/>
            <person name="Hug L.A."/>
            <person name="Thomas B.C."/>
            <person name="Sharon I."/>
            <person name="Castelle C.J."/>
            <person name="Singh A."/>
            <person name="Wilkins M.J."/>
            <person name="Williams K.H."/>
            <person name="Banfield J.F."/>
        </authorList>
    </citation>
    <scope>NUCLEOTIDE SEQUENCE [LARGE SCALE GENOMIC DNA]</scope>
</reference>
<keyword evidence="1" id="KW-0472">Membrane</keyword>
<name>A0A0G1QPV8_9BACT</name>
<proteinExistence type="predicted"/>
<accession>A0A0G1QPV8</accession>
<comment type="caution">
    <text evidence="2">The sequence shown here is derived from an EMBL/GenBank/DDBJ whole genome shotgun (WGS) entry which is preliminary data.</text>
</comment>
<evidence type="ECO:0000313" key="3">
    <source>
        <dbReference type="Proteomes" id="UP000034329"/>
    </source>
</evidence>
<sequence length="365" mass="41249">SALTATSHRFIAQKATAGMGLDETNLFKGATDPDNNALYSDNPEFVPANHYCYKNTECPAIKWSEEYRRRSLSETDKQKRAYYAGIAINFYSDSIVRSQHVGNDCYSQFERQIEEKIKQPTPSWETIQQCAGENEIDIITLRYSEKDLNQTITLTKKYINPTEAPPLDANALKPTDEQLLSIVSRLADQNLATEDEFKLAVRLLVEMENFTCFQSAERKNELYEKWKGLDQIGKSCLEYFSVLDGTNPSFFIQQCPNLPKDISGATMAQITLDQYYKAGFSEIRTFQIQQPTTVLDAGGKITTSVNSINFIEYVPKKIRGCTVEFEQREEGESTAQDKGVFIGIGAAFIIAIILWALTMIFLKGE</sequence>
<evidence type="ECO:0000313" key="2">
    <source>
        <dbReference type="EMBL" id="KKU10640.1"/>
    </source>
</evidence>
<dbReference type="Proteomes" id="UP000034329">
    <property type="component" value="Unassembled WGS sequence"/>
</dbReference>
<dbReference type="EMBL" id="LCLA01000006">
    <property type="protein sequence ID" value="KKU10640.1"/>
    <property type="molecule type" value="Genomic_DNA"/>
</dbReference>
<keyword evidence="1" id="KW-0812">Transmembrane</keyword>
<organism evidence="2 3">
    <name type="scientific">Candidatus Woesebacteria bacterium GW2011_GWB1_45_5</name>
    <dbReference type="NCBI Taxonomy" id="1618581"/>
    <lineage>
        <taxon>Bacteria</taxon>
        <taxon>Candidatus Woeseibacteriota</taxon>
    </lineage>
</organism>
<keyword evidence="1" id="KW-1133">Transmembrane helix</keyword>